<dbReference type="InterPro" id="IPR036282">
    <property type="entry name" value="Glutathione-S-Trfase_C_sf"/>
</dbReference>
<reference evidence="3" key="1">
    <citation type="submission" date="2025-08" db="UniProtKB">
        <authorList>
            <consortium name="RefSeq"/>
        </authorList>
    </citation>
    <scope>IDENTIFICATION</scope>
</reference>
<dbReference type="PANTHER" id="PTHR44490:SF1">
    <property type="entry name" value="EUKARYOTIC TRANSLATION ELONGATION FACTOR 1 EPSILON-1"/>
    <property type="match status" value="1"/>
</dbReference>
<dbReference type="CDD" id="cd10305">
    <property type="entry name" value="GST_C_AIMP3"/>
    <property type="match status" value="1"/>
</dbReference>
<accession>A0ABM0K9Z9</accession>
<dbReference type="Proteomes" id="UP000694888">
    <property type="component" value="Unplaced"/>
</dbReference>
<dbReference type="PROSITE" id="PS50405">
    <property type="entry name" value="GST_CTER"/>
    <property type="match status" value="1"/>
</dbReference>
<dbReference type="Pfam" id="PF21972">
    <property type="entry name" value="Arc1p_N_like"/>
    <property type="match status" value="1"/>
</dbReference>
<protein>
    <submittedName>
        <fullName evidence="3">Eukaryotic translation elongation factor 1 epsilon-1 isoform X1</fullName>
    </submittedName>
</protein>
<dbReference type="InterPro" id="IPR010987">
    <property type="entry name" value="Glutathione-S-Trfase_C-like"/>
</dbReference>
<dbReference type="InterPro" id="IPR053836">
    <property type="entry name" value="Arc1-like_N"/>
</dbReference>
<evidence type="ECO:0000313" key="3">
    <source>
        <dbReference type="RefSeq" id="XP_005112487.1"/>
    </source>
</evidence>
<dbReference type="InterPro" id="IPR053837">
    <property type="entry name" value="AIMP3/p18_C"/>
</dbReference>
<gene>
    <name evidence="3" type="primary">LOC101853665</name>
</gene>
<dbReference type="Gene3D" id="1.20.1050.10">
    <property type="match status" value="1"/>
</dbReference>
<sequence length="169" mass="19146">MAAPMVATVGYFQAVCGKQLKTNKSKDPILDAGNGKKISGLSNIAKHLLRVSDDFKNLSLEERIAAEQWIEYARTEVSTDKEAVRMVLKELNAYLQDKVFFVADRLTVADVFMFHSLHAVFARLTFQEKEKHINVSRWFSNIQREQAVRQNLSGVTFLRTPVYDGVAAH</sequence>
<name>A0ABM0K9Z9_APLCA</name>
<evidence type="ECO:0000259" key="1">
    <source>
        <dbReference type="PROSITE" id="PS50405"/>
    </source>
</evidence>
<keyword evidence="2" id="KW-1185">Reference proteome</keyword>
<dbReference type="PANTHER" id="PTHR44490">
    <property type="entry name" value="EUKARYOTIC TRANSLATION ELONGATION FACTOR 1 EPSILON-1"/>
    <property type="match status" value="1"/>
</dbReference>
<feature type="domain" description="GST C-terminal" evidence="1">
    <location>
        <begin position="31"/>
        <end position="162"/>
    </location>
</feature>
<keyword evidence="3" id="KW-0251">Elongation factor</keyword>
<evidence type="ECO:0000313" key="2">
    <source>
        <dbReference type="Proteomes" id="UP000694888"/>
    </source>
</evidence>
<dbReference type="GeneID" id="101853665"/>
<keyword evidence="3" id="KW-0648">Protein biosynthesis</keyword>
<dbReference type="InterPro" id="IPR042450">
    <property type="entry name" value="EEF1E1"/>
</dbReference>
<dbReference type="GO" id="GO:0003746">
    <property type="term" value="F:translation elongation factor activity"/>
    <property type="evidence" value="ECO:0007669"/>
    <property type="project" value="UniProtKB-KW"/>
</dbReference>
<dbReference type="RefSeq" id="XP_005112487.1">
    <property type="nucleotide sequence ID" value="XM_005112430.3"/>
</dbReference>
<proteinExistence type="predicted"/>
<dbReference type="SUPFAM" id="SSF47616">
    <property type="entry name" value="GST C-terminal domain-like"/>
    <property type="match status" value="1"/>
</dbReference>
<organism evidence="2 3">
    <name type="scientific">Aplysia californica</name>
    <name type="common">California sea hare</name>
    <dbReference type="NCBI Taxonomy" id="6500"/>
    <lineage>
        <taxon>Eukaryota</taxon>
        <taxon>Metazoa</taxon>
        <taxon>Spiralia</taxon>
        <taxon>Lophotrochozoa</taxon>
        <taxon>Mollusca</taxon>
        <taxon>Gastropoda</taxon>
        <taxon>Heterobranchia</taxon>
        <taxon>Euthyneura</taxon>
        <taxon>Tectipleura</taxon>
        <taxon>Aplysiida</taxon>
        <taxon>Aplysioidea</taxon>
        <taxon>Aplysiidae</taxon>
        <taxon>Aplysia</taxon>
    </lineage>
</organism>